<proteinExistence type="predicted"/>
<protein>
    <submittedName>
        <fullName evidence="1">Bifunctional hydroxymethylpyrimidine kinase/phosphomethylpyrimidine kinase</fullName>
        <ecNumber evidence="1">2.7.1.49</ecNumber>
        <ecNumber evidence="1">2.7.4.7</ecNumber>
    </submittedName>
</protein>
<dbReference type="EC" id="2.7.4.7" evidence="1"/>
<sequence>MKTALTIAGSDSCGGAGIQADIKTMTTHGVYAMSAITALTAQNTTGVTGIMEVPPEFLEAQLEAVLTDIFPDAVKIGMVSSVGLIKTIADKLKTYQVRNIVIDPVMISTSGSRLISEDAVDALKEALIPLAALLTPNIPEAEVLSGIEIKTTDDMITAAGRISSQYGVAVLCKGGHSINDANDLLYTEGSYQWLQGKRIDNPNTHGTGCTLSSAIASNLAKGYDLITAIEKAKSYISGALEAMLDLGKGSGPLNHAFAINVEDRKAAL</sequence>
<keyword evidence="1" id="KW-0808">Transferase</keyword>
<dbReference type="EC" id="2.7.1.49" evidence="1"/>
<evidence type="ECO:0000313" key="2">
    <source>
        <dbReference type="Proteomes" id="UP000594014"/>
    </source>
</evidence>
<dbReference type="Proteomes" id="UP000594014">
    <property type="component" value="Chromosome"/>
</dbReference>
<accession>A0ACD1A9T9</accession>
<organism evidence="1 2">
    <name type="scientific">Anoxybacterium hadale</name>
    <dbReference type="NCBI Taxonomy" id="3408580"/>
    <lineage>
        <taxon>Bacteria</taxon>
        <taxon>Bacillati</taxon>
        <taxon>Bacillota</taxon>
        <taxon>Clostridia</taxon>
        <taxon>Peptostreptococcales</taxon>
        <taxon>Anaerovoracaceae</taxon>
        <taxon>Anoxybacterium</taxon>
    </lineage>
</organism>
<reference evidence="1" key="1">
    <citation type="submission" date="2019-08" db="EMBL/GenBank/DDBJ databases">
        <title>Genome sequence of Clostridiales bacterium MT110.</title>
        <authorList>
            <person name="Cao J."/>
        </authorList>
    </citation>
    <scope>NUCLEOTIDE SEQUENCE</scope>
    <source>
        <strain evidence="1">MT110</strain>
    </source>
</reference>
<keyword evidence="1" id="KW-0418">Kinase</keyword>
<evidence type="ECO:0000313" key="1">
    <source>
        <dbReference type="EMBL" id="QOX63232.1"/>
    </source>
</evidence>
<dbReference type="EMBL" id="CP042469">
    <property type="protein sequence ID" value="QOX63232.1"/>
    <property type="molecule type" value="Genomic_DNA"/>
</dbReference>
<keyword evidence="2" id="KW-1185">Reference proteome</keyword>
<name>A0ACD1A9T9_9FIRM</name>
<gene>
    <name evidence="1" type="primary">thiD</name>
    <name evidence="1" type="ORF">FRZ06_07665</name>
</gene>